<evidence type="ECO:0000259" key="15">
    <source>
        <dbReference type="Pfam" id="PF07085"/>
    </source>
</evidence>
<dbReference type="Pfam" id="PF01515">
    <property type="entry name" value="PTA_PTB"/>
    <property type="match status" value="1"/>
</dbReference>
<evidence type="ECO:0000256" key="10">
    <source>
        <dbReference type="ARBA" id="ARBA00023315"/>
    </source>
</evidence>
<dbReference type="Pfam" id="PF13500">
    <property type="entry name" value="AAA_26"/>
    <property type="match status" value="1"/>
</dbReference>
<evidence type="ECO:0000313" key="17">
    <source>
        <dbReference type="Proteomes" id="UP000555407"/>
    </source>
</evidence>
<name>A0A7X5VFG2_9ACTN</name>
<dbReference type="UniPathway" id="UPA00340">
    <property type="reaction ID" value="UER00459"/>
</dbReference>
<comment type="pathway">
    <text evidence="3 13">Metabolic intermediate biosynthesis; acetyl-CoA biosynthesis; acetyl-CoA from acetate: step 2/2.</text>
</comment>
<dbReference type="Proteomes" id="UP000555407">
    <property type="component" value="Unassembled WGS sequence"/>
</dbReference>
<evidence type="ECO:0000259" key="14">
    <source>
        <dbReference type="Pfam" id="PF01515"/>
    </source>
</evidence>
<dbReference type="InterPro" id="IPR042113">
    <property type="entry name" value="P_AcTrfase_dom1"/>
</dbReference>
<dbReference type="InterPro" id="IPR042112">
    <property type="entry name" value="P_AcTrfase_dom2"/>
</dbReference>
<evidence type="ECO:0000256" key="2">
    <source>
        <dbReference type="ARBA" id="ARBA00004496"/>
    </source>
</evidence>
<dbReference type="InterPro" id="IPR010766">
    <property type="entry name" value="DRTGG"/>
</dbReference>
<evidence type="ECO:0000256" key="1">
    <source>
        <dbReference type="ARBA" id="ARBA00000705"/>
    </source>
</evidence>
<comment type="function">
    <text evidence="12 13">Involved in acetate metabolism.</text>
</comment>
<dbReference type="PANTHER" id="PTHR43356:SF3">
    <property type="entry name" value="PHOSPHATE ACETYLTRANSFERASE"/>
    <property type="match status" value="1"/>
</dbReference>
<comment type="subcellular location">
    <subcellularLocation>
        <location evidence="2 13">Cytoplasm</location>
    </subcellularLocation>
</comment>
<evidence type="ECO:0000256" key="13">
    <source>
        <dbReference type="PIRNR" id="PIRNR006107"/>
    </source>
</evidence>
<keyword evidence="8 13" id="KW-0963">Cytoplasm</keyword>
<keyword evidence="9 13" id="KW-0808">Transferase</keyword>
<comment type="similarity">
    <text evidence="5 13">In the N-terminal section; belongs to the CobB/CobQ family.</text>
</comment>
<evidence type="ECO:0000256" key="8">
    <source>
        <dbReference type="ARBA" id="ARBA00022490"/>
    </source>
</evidence>
<feature type="domain" description="DRTGG" evidence="15">
    <location>
        <begin position="213"/>
        <end position="321"/>
    </location>
</feature>
<dbReference type="Gene3D" id="3.40.50.10950">
    <property type="match status" value="1"/>
</dbReference>
<dbReference type="InterPro" id="IPR028979">
    <property type="entry name" value="Ser_kin/Pase_Hpr-like_N_sf"/>
</dbReference>
<keyword evidence="10 13" id="KW-0012">Acyltransferase</keyword>
<keyword evidence="17" id="KW-1185">Reference proteome</keyword>
<evidence type="ECO:0000256" key="11">
    <source>
        <dbReference type="ARBA" id="ARBA00031108"/>
    </source>
</evidence>
<dbReference type="PANTHER" id="PTHR43356">
    <property type="entry name" value="PHOSPHATE ACETYLTRANSFERASE"/>
    <property type="match status" value="1"/>
</dbReference>
<dbReference type="FunFam" id="3.40.50.10750:FF:000001">
    <property type="entry name" value="Phosphate acetyltransferase"/>
    <property type="match status" value="1"/>
</dbReference>
<reference evidence="16 17" key="1">
    <citation type="submission" date="2020-03" db="EMBL/GenBank/DDBJ databases">
        <title>Sequencing the genomes of 1000 actinobacteria strains.</title>
        <authorList>
            <person name="Klenk H.-P."/>
        </authorList>
    </citation>
    <scope>NUCLEOTIDE SEQUENCE [LARGE SCALE GENOMIC DNA]</scope>
    <source>
        <strain evidence="16 17">DSM 45490</strain>
    </source>
</reference>
<dbReference type="GO" id="GO:0008959">
    <property type="term" value="F:phosphate acetyltransferase activity"/>
    <property type="evidence" value="ECO:0007669"/>
    <property type="project" value="UniProtKB-EC"/>
</dbReference>
<dbReference type="GO" id="GO:0006085">
    <property type="term" value="P:acetyl-CoA biosynthetic process"/>
    <property type="evidence" value="ECO:0007669"/>
    <property type="project" value="UniProtKB-UniPathway"/>
</dbReference>
<sequence>MGSSVYVASVEGTTGKSTVALGLLHQLARRVGRVAVFRPIVRADTATHGGRDYVLELLISQDAVDQSYDDGVGVTYDDVHEDPDAALDTIVQRYHAVAEHADAVLIVGSDYTDVGTPTEFSFNAKIAANLGAPVLLVLNGFGRTPNEVRAIADMAATELAANHGALFAVIANRVDEGDGAPLVAALDGIGAPAFAIPEEPVLNQPLVADLLGPIDGRLVSGDPQLLTREVTGLMIAGMTMPNVLDRLFDGAAVVTAGDRPEVVLGVLMAHASRNFPQIAAVVLNGGFALPDQVQRLIEGLGVTLPIIETGLGTQATSAKLTAVRGRLTKDAPRKIDTALALFDQYVDGTALLDQLALARSSAVTPLMFEHQLVDRAVSDRRHIVLPEGDEERILRAADVLLRRGVADLTLLGDPTTISAKAASLGVDVAAARVVHPENSDLAEQFAAEYHRLRQHRGVDLDRARELVRDVSYFGTMMVQLGLADGMVSGAVHTTAHTIRPALEVVKTVPDVSVVSSVFFMCLQNQVLVYGDCAVNPDPTVEQLADIAISSAATAVAFGVDPRVAMLSYSTGTSGAGTDVEKVSKATTIVRERAPHLLVEGPIQYDAAIDSAVARTKLPDSPVAGRATVFVFPDLNTGNNTYKAVQRSANAVAVGPVLQGLRKPVNDLSRGATVRDIINTVAITAIQAQQGAAR</sequence>
<evidence type="ECO:0000256" key="12">
    <source>
        <dbReference type="ARBA" id="ARBA00049955"/>
    </source>
</evidence>
<proteinExistence type="inferred from homology"/>
<dbReference type="EMBL" id="JAASRO010000001">
    <property type="protein sequence ID" value="NIK59791.1"/>
    <property type="molecule type" value="Genomic_DNA"/>
</dbReference>
<feature type="domain" description="Phosphate acetyl/butaryl transferase" evidence="14">
    <location>
        <begin position="367"/>
        <end position="684"/>
    </location>
</feature>
<dbReference type="Gene3D" id="3.40.50.10750">
    <property type="entry name" value="Isocitrate/Isopropylmalate dehydrogenase-like"/>
    <property type="match status" value="1"/>
</dbReference>
<dbReference type="EC" id="2.3.1.8" evidence="6 13"/>
<dbReference type="GO" id="GO:0005737">
    <property type="term" value="C:cytoplasm"/>
    <property type="evidence" value="ECO:0007669"/>
    <property type="project" value="UniProtKB-SubCell"/>
</dbReference>
<dbReference type="Pfam" id="PF07085">
    <property type="entry name" value="DRTGG"/>
    <property type="match status" value="1"/>
</dbReference>
<comment type="caution">
    <text evidence="16">The sequence shown here is derived from an EMBL/GenBank/DDBJ whole genome shotgun (WGS) entry which is preliminary data.</text>
</comment>
<dbReference type="Gene3D" id="3.40.1390.20">
    <property type="entry name" value="HprK N-terminal domain-like"/>
    <property type="match status" value="1"/>
</dbReference>
<dbReference type="NCBIfam" id="NF007233">
    <property type="entry name" value="PRK09653.1"/>
    <property type="match status" value="1"/>
</dbReference>
<evidence type="ECO:0000256" key="3">
    <source>
        <dbReference type="ARBA" id="ARBA00004989"/>
    </source>
</evidence>
<evidence type="ECO:0000256" key="6">
    <source>
        <dbReference type="ARBA" id="ARBA00012707"/>
    </source>
</evidence>
<dbReference type="InterPro" id="IPR027417">
    <property type="entry name" value="P-loop_NTPase"/>
</dbReference>
<comment type="catalytic activity">
    <reaction evidence="1 13">
        <text>acetyl-CoA + phosphate = acetyl phosphate + CoA</text>
        <dbReference type="Rhea" id="RHEA:19521"/>
        <dbReference type="ChEBI" id="CHEBI:22191"/>
        <dbReference type="ChEBI" id="CHEBI:43474"/>
        <dbReference type="ChEBI" id="CHEBI:57287"/>
        <dbReference type="ChEBI" id="CHEBI:57288"/>
        <dbReference type="EC" id="2.3.1.8"/>
    </reaction>
</comment>
<dbReference type="NCBIfam" id="TIGR00651">
    <property type="entry name" value="pta"/>
    <property type="match status" value="1"/>
</dbReference>
<comment type="similarity">
    <text evidence="4 13">In the C-terminal section; belongs to the phosphate acetyltransferase and butyryltransferase family.</text>
</comment>
<gene>
    <name evidence="16" type="ORF">BJY22_005508</name>
</gene>
<evidence type="ECO:0000256" key="4">
    <source>
        <dbReference type="ARBA" id="ARBA00008756"/>
    </source>
</evidence>
<dbReference type="NCBIfam" id="NF004167">
    <property type="entry name" value="PRK05632.1"/>
    <property type="match status" value="1"/>
</dbReference>
<dbReference type="SUPFAM" id="SSF52540">
    <property type="entry name" value="P-loop containing nucleoside triphosphate hydrolases"/>
    <property type="match status" value="1"/>
</dbReference>
<dbReference type="SUPFAM" id="SSF53659">
    <property type="entry name" value="Isocitrate/Isopropylmalate dehydrogenase-like"/>
    <property type="match status" value="1"/>
</dbReference>
<dbReference type="InterPro" id="IPR016475">
    <property type="entry name" value="P-Actrans_bac"/>
</dbReference>
<dbReference type="SUPFAM" id="SSF75138">
    <property type="entry name" value="HprK N-terminal domain-like"/>
    <property type="match status" value="1"/>
</dbReference>
<dbReference type="InterPro" id="IPR004614">
    <property type="entry name" value="P_AcTrfase"/>
</dbReference>
<dbReference type="CDD" id="cd03109">
    <property type="entry name" value="DTBS"/>
    <property type="match status" value="1"/>
</dbReference>
<dbReference type="RefSeq" id="WP_167212133.1">
    <property type="nucleotide sequence ID" value="NZ_JAASRO010000001.1"/>
</dbReference>
<evidence type="ECO:0000256" key="5">
    <source>
        <dbReference type="ARBA" id="ARBA00009786"/>
    </source>
</evidence>
<dbReference type="Gene3D" id="3.40.50.300">
    <property type="entry name" value="P-loop containing nucleotide triphosphate hydrolases"/>
    <property type="match status" value="1"/>
</dbReference>
<dbReference type="InterPro" id="IPR050500">
    <property type="entry name" value="Phos_Acetyltrans/Butyryltrans"/>
</dbReference>
<dbReference type="PIRSF" id="PIRSF006107">
    <property type="entry name" value="PhpActrans_proteobac"/>
    <property type="match status" value="1"/>
</dbReference>
<evidence type="ECO:0000256" key="9">
    <source>
        <dbReference type="ARBA" id="ARBA00022679"/>
    </source>
</evidence>
<organism evidence="16 17">
    <name type="scientific">Kribbella shirazensis</name>
    <dbReference type="NCBI Taxonomy" id="1105143"/>
    <lineage>
        <taxon>Bacteria</taxon>
        <taxon>Bacillati</taxon>
        <taxon>Actinomycetota</taxon>
        <taxon>Actinomycetes</taxon>
        <taxon>Propionibacteriales</taxon>
        <taxon>Kribbellaceae</taxon>
        <taxon>Kribbella</taxon>
    </lineage>
</organism>
<dbReference type="InterPro" id="IPR002505">
    <property type="entry name" value="PTA_PTB"/>
</dbReference>
<accession>A0A7X5VFG2</accession>
<dbReference type="AlphaFoldDB" id="A0A7X5VFG2"/>
<comment type="domain">
    <text evidence="13">The N-terminal region seems to be important for proper quaternary structure. The C-terminal region contains the substrate-binding site.</text>
</comment>
<protein>
    <recommendedName>
        <fullName evidence="7 13">Phosphate acetyltransferase</fullName>
        <ecNumber evidence="6 13">2.3.1.8</ecNumber>
    </recommendedName>
    <alternativeName>
        <fullName evidence="11 13">Phosphotransacetylase</fullName>
    </alternativeName>
</protein>
<evidence type="ECO:0000313" key="16">
    <source>
        <dbReference type="EMBL" id="NIK59791.1"/>
    </source>
</evidence>
<evidence type="ECO:0000256" key="7">
    <source>
        <dbReference type="ARBA" id="ARBA00021528"/>
    </source>
</evidence>